<feature type="compositionally biased region" description="Acidic residues" evidence="7">
    <location>
        <begin position="131"/>
        <end position="145"/>
    </location>
</feature>
<dbReference type="EMBL" id="HG739087">
    <property type="protein sequence ID" value="CDO99105.1"/>
    <property type="molecule type" value="Genomic_DNA"/>
</dbReference>
<organism evidence="9 10">
    <name type="scientific">Coffea canephora</name>
    <name type="common">Robusta coffee</name>
    <dbReference type="NCBI Taxonomy" id="49390"/>
    <lineage>
        <taxon>Eukaryota</taxon>
        <taxon>Viridiplantae</taxon>
        <taxon>Streptophyta</taxon>
        <taxon>Embryophyta</taxon>
        <taxon>Tracheophyta</taxon>
        <taxon>Spermatophyta</taxon>
        <taxon>Magnoliopsida</taxon>
        <taxon>eudicotyledons</taxon>
        <taxon>Gunneridae</taxon>
        <taxon>Pentapetalae</taxon>
        <taxon>asterids</taxon>
        <taxon>lamiids</taxon>
        <taxon>Gentianales</taxon>
        <taxon>Rubiaceae</taxon>
        <taxon>Ixoroideae</taxon>
        <taxon>Gardenieae complex</taxon>
        <taxon>Bertiereae - Coffeeae clade</taxon>
        <taxon>Coffeeae</taxon>
        <taxon>Coffea</taxon>
    </lineage>
</organism>
<dbReference type="OMA" id="FSDQCED"/>
<dbReference type="InterPro" id="IPR038324">
    <property type="entry name" value="Rpb4/RPC9_sf"/>
</dbReference>
<evidence type="ECO:0000256" key="4">
    <source>
        <dbReference type="ARBA" id="ARBA00022478"/>
    </source>
</evidence>
<dbReference type="Gramene" id="CDO99105">
    <property type="protein sequence ID" value="CDO99105"/>
    <property type="gene ID" value="GSCOC_T00026134001"/>
</dbReference>
<keyword evidence="4" id="KW-0240">DNA-directed RNA polymerase</keyword>
<dbReference type="STRING" id="49390.A0A068TS30"/>
<dbReference type="PhylomeDB" id="A0A068TS30"/>
<keyword evidence="10" id="KW-1185">Reference proteome</keyword>
<dbReference type="OrthoDB" id="1746530at2759"/>
<accession>A0A068TS30</accession>
<evidence type="ECO:0000313" key="10">
    <source>
        <dbReference type="Proteomes" id="UP000295252"/>
    </source>
</evidence>
<evidence type="ECO:0000256" key="6">
    <source>
        <dbReference type="ARBA" id="ARBA00023242"/>
    </source>
</evidence>
<dbReference type="InParanoid" id="A0A068TS30"/>
<dbReference type="FunCoup" id="A0A068TS30">
    <property type="interactions" value="1860"/>
</dbReference>
<dbReference type="SUPFAM" id="SSF47819">
    <property type="entry name" value="HRDC-like"/>
    <property type="match status" value="1"/>
</dbReference>
<name>A0A068TS30_COFCA</name>
<dbReference type="Gene3D" id="1.20.1250.40">
    <property type="match status" value="1"/>
</dbReference>
<dbReference type="InterPro" id="IPR005574">
    <property type="entry name" value="Rpb4/RPC9"/>
</dbReference>
<keyword evidence="5" id="KW-0804">Transcription</keyword>
<evidence type="ECO:0000256" key="5">
    <source>
        <dbReference type="ARBA" id="ARBA00023163"/>
    </source>
</evidence>
<dbReference type="GO" id="GO:0000166">
    <property type="term" value="F:nucleotide binding"/>
    <property type="evidence" value="ECO:0007669"/>
    <property type="project" value="InterPro"/>
</dbReference>
<reference evidence="10" key="1">
    <citation type="journal article" date="2014" name="Science">
        <title>The coffee genome provides insight into the convergent evolution of caffeine biosynthesis.</title>
        <authorList>
            <person name="Denoeud F."/>
            <person name="Carretero-Paulet L."/>
            <person name="Dereeper A."/>
            <person name="Droc G."/>
            <person name="Guyot R."/>
            <person name="Pietrella M."/>
            <person name="Zheng C."/>
            <person name="Alberti A."/>
            <person name="Anthony F."/>
            <person name="Aprea G."/>
            <person name="Aury J.M."/>
            <person name="Bento P."/>
            <person name="Bernard M."/>
            <person name="Bocs S."/>
            <person name="Campa C."/>
            <person name="Cenci A."/>
            <person name="Combes M.C."/>
            <person name="Crouzillat D."/>
            <person name="Da Silva C."/>
            <person name="Daddiego L."/>
            <person name="De Bellis F."/>
            <person name="Dussert S."/>
            <person name="Garsmeur O."/>
            <person name="Gayraud T."/>
            <person name="Guignon V."/>
            <person name="Jahn K."/>
            <person name="Jamilloux V."/>
            <person name="Joet T."/>
            <person name="Labadie K."/>
            <person name="Lan T."/>
            <person name="Leclercq J."/>
            <person name="Lepelley M."/>
            <person name="Leroy T."/>
            <person name="Li L.T."/>
            <person name="Librado P."/>
            <person name="Lopez L."/>
            <person name="Munoz A."/>
            <person name="Noel B."/>
            <person name="Pallavicini A."/>
            <person name="Perrotta G."/>
            <person name="Poncet V."/>
            <person name="Pot D."/>
            <person name="Priyono X."/>
            <person name="Rigoreau M."/>
            <person name="Rouard M."/>
            <person name="Rozas J."/>
            <person name="Tranchant-Dubreuil C."/>
            <person name="VanBuren R."/>
            <person name="Zhang Q."/>
            <person name="Andrade A.C."/>
            <person name="Argout X."/>
            <person name="Bertrand B."/>
            <person name="de Kochko A."/>
            <person name="Graziosi G."/>
            <person name="Henry R.J."/>
            <person name="Jayarama X."/>
            <person name="Ming R."/>
            <person name="Nagai C."/>
            <person name="Rounsley S."/>
            <person name="Sankoff D."/>
            <person name="Giuliano G."/>
            <person name="Albert V.A."/>
            <person name="Wincker P."/>
            <person name="Lashermes P."/>
        </authorList>
    </citation>
    <scope>NUCLEOTIDE SEQUENCE [LARGE SCALE GENOMIC DNA]</scope>
    <source>
        <strain evidence="10">cv. DH200-94</strain>
    </source>
</reference>
<evidence type="ECO:0000256" key="3">
    <source>
        <dbReference type="ARBA" id="ARBA00016672"/>
    </source>
</evidence>
<keyword evidence="6" id="KW-0539">Nucleus</keyword>
<dbReference type="InterPro" id="IPR010997">
    <property type="entry name" value="HRDC-like_sf"/>
</dbReference>
<proteinExistence type="inferred from homology"/>
<dbReference type="Proteomes" id="UP000295252">
    <property type="component" value="Chromosome V"/>
</dbReference>
<gene>
    <name evidence="9" type="ORF">GSCOC_T00026134001</name>
</gene>
<evidence type="ECO:0000313" key="9">
    <source>
        <dbReference type="EMBL" id="CDO99105.1"/>
    </source>
</evidence>
<feature type="region of interest" description="Disordered" evidence="7">
    <location>
        <begin position="124"/>
        <end position="153"/>
    </location>
</feature>
<feature type="domain" description="RNA polymerase Rpb4/RPC9 core" evidence="8">
    <location>
        <begin position="1"/>
        <end position="126"/>
    </location>
</feature>
<dbReference type="PANTHER" id="PTHR15561:SF0">
    <property type="entry name" value="DNA-DIRECTED RNA POLYMERASE III SUBUNIT RPC9"/>
    <property type="match status" value="1"/>
</dbReference>
<evidence type="ECO:0000256" key="7">
    <source>
        <dbReference type="SAM" id="MobiDB-lite"/>
    </source>
</evidence>
<dbReference type="PANTHER" id="PTHR15561">
    <property type="entry name" value="CALCITONIN GENE-RELATED PEPTIDE-RECEPTOR COMPONENT PROTEIN"/>
    <property type="match status" value="1"/>
</dbReference>
<dbReference type="InterPro" id="IPR038846">
    <property type="entry name" value="RPC9"/>
</dbReference>
<dbReference type="AlphaFoldDB" id="A0A068TS30"/>
<evidence type="ECO:0000256" key="1">
    <source>
        <dbReference type="ARBA" id="ARBA00004123"/>
    </source>
</evidence>
<comment type="subcellular location">
    <subcellularLocation>
        <location evidence="1">Nucleus</location>
    </subcellularLocation>
</comment>
<protein>
    <recommendedName>
        <fullName evidence="3">DNA-directed RNA polymerase III subunit RPC9</fullName>
    </recommendedName>
</protein>
<comment type="similarity">
    <text evidence="2">Belongs to the eukaryotic RPC9 RNA polymerase subunit family.</text>
</comment>
<evidence type="ECO:0000256" key="2">
    <source>
        <dbReference type="ARBA" id="ARBA00006898"/>
    </source>
</evidence>
<dbReference type="GO" id="GO:0005666">
    <property type="term" value="C:RNA polymerase III complex"/>
    <property type="evidence" value="ECO:0007669"/>
    <property type="project" value="InterPro"/>
</dbReference>
<dbReference type="InterPro" id="IPR006590">
    <property type="entry name" value="RNA_pol_Rpb4/RPC9_core"/>
</dbReference>
<sequence length="153" mass="17258">MKILQEYAGALTNFEVLDFLRSRGAGKDPTRLIAGIAPSEYKVYDYLEQTAASTQTRDIAIEFVQKCKEYNLAKAEILNILNIRPSCEAALYPIIEDWDIRFSVEEGKEEEELGLLKTICQVLPPPPSVMESDEGIGVEEEDNPDEQQKKAME</sequence>
<evidence type="ECO:0000259" key="8">
    <source>
        <dbReference type="SMART" id="SM00657"/>
    </source>
</evidence>
<dbReference type="GO" id="GO:0006384">
    <property type="term" value="P:transcription initiation at RNA polymerase III promoter"/>
    <property type="evidence" value="ECO:0007669"/>
    <property type="project" value="InterPro"/>
</dbReference>
<dbReference type="SMART" id="SM00657">
    <property type="entry name" value="RPOL4c"/>
    <property type="match status" value="1"/>
</dbReference>
<dbReference type="Pfam" id="PF03874">
    <property type="entry name" value="RNA_pol_Rpb4"/>
    <property type="match status" value="1"/>
</dbReference>